<gene>
    <name evidence="2" type="ORF">BAE44_0020128</name>
</gene>
<evidence type="ECO:0000313" key="3">
    <source>
        <dbReference type="Proteomes" id="UP000095767"/>
    </source>
</evidence>
<dbReference type="AlphaFoldDB" id="A0A1E5V122"/>
<name>A0A1E5V122_9POAL</name>
<comment type="caution">
    <text evidence="2">The sequence shown here is derived from an EMBL/GenBank/DDBJ whole genome shotgun (WGS) entry which is preliminary data.</text>
</comment>
<sequence>MALARAARSFLQARNMSQRPIRYLSVTFYMRKKSMGIVRTVDDAMSLAAGRGVVTAKLKFPGKKIDYACDGRDMASMLRTCGKLKRLSLLNCDSGRGTVLALEHPELTKLKLVTCDAVDLRWLPKPGDMLELGFLHRMMGIRCCLATSRGFGLDRTGVAQKMSWPQTEDELYPLSLGYVPQLSILKLSNEASIMHKTIRLSELLGNATISSLDLDFVCERICIESEASEVLRPLFQNLQVLNLQRIHEEFGIIHVTTAKRNGKICIMKGYNLPTWEAPADLKHCESTHNQGLSGRGEVHQIHKTRRGSSSESRSDRIDWH</sequence>
<evidence type="ECO:0008006" key="4">
    <source>
        <dbReference type="Google" id="ProtNLM"/>
    </source>
</evidence>
<dbReference type="STRING" id="888268.A0A1E5V122"/>
<organism evidence="2 3">
    <name type="scientific">Dichanthelium oligosanthes</name>
    <dbReference type="NCBI Taxonomy" id="888268"/>
    <lineage>
        <taxon>Eukaryota</taxon>
        <taxon>Viridiplantae</taxon>
        <taxon>Streptophyta</taxon>
        <taxon>Embryophyta</taxon>
        <taxon>Tracheophyta</taxon>
        <taxon>Spermatophyta</taxon>
        <taxon>Magnoliopsida</taxon>
        <taxon>Liliopsida</taxon>
        <taxon>Poales</taxon>
        <taxon>Poaceae</taxon>
        <taxon>PACMAD clade</taxon>
        <taxon>Panicoideae</taxon>
        <taxon>Panicodae</taxon>
        <taxon>Paniceae</taxon>
        <taxon>Dichantheliinae</taxon>
        <taxon>Dichanthelium</taxon>
    </lineage>
</organism>
<accession>A0A1E5V122</accession>
<dbReference type="Proteomes" id="UP000095767">
    <property type="component" value="Unassembled WGS sequence"/>
</dbReference>
<evidence type="ECO:0000256" key="1">
    <source>
        <dbReference type="SAM" id="MobiDB-lite"/>
    </source>
</evidence>
<dbReference type="EMBL" id="LWDX02055403">
    <property type="protein sequence ID" value="OEL18853.1"/>
    <property type="molecule type" value="Genomic_DNA"/>
</dbReference>
<feature type="region of interest" description="Disordered" evidence="1">
    <location>
        <begin position="287"/>
        <end position="320"/>
    </location>
</feature>
<reference evidence="2 3" key="1">
    <citation type="submission" date="2016-09" db="EMBL/GenBank/DDBJ databases">
        <title>The draft genome of Dichanthelium oligosanthes: A C3 panicoid grass species.</title>
        <authorList>
            <person name="Studer A.J."/>
            <person name="Schnable J.C."/>
            <person name="Brutnell T.P."/>
        </authorList>
    </citation>
    <scope>NUCLEOTIDE SEQUENCE [LARGE SCALE GENOMIC DNA]</scope>
    <source>
        <strain evidence="3">cv. Kellogg 1175</strain>
        <tissue evidence="2">Leaf</tissue>
    </source>
</reference>
<keyword evidence="3" id="KW-1185">Reference proteome</keyword>
<protein>
    <recommendedName>
        <fullName evidence="4">F-box protein</fullName>
    </recommendedName>
</protein>
<dbReference type="PANTHER" id="PTHR32153">
    <property type="entry name" value="OJ000223_09.16 PROTEIN"/>
    <property type="match status" value="1"/>
</dbReference>
<dbReference type="OrthoDB" id="596007at2759"/>
<proteinExistence type="predicted"/>
<dbReference type="InterPro" id="IPR044997">
    <property type="entry name" value="F-box_plant"/>
</dbReference>
<evidence type="ECO:0000313" key="2">
    <source>
        <dbReference type="EMBL" id="OEL18853.1"/>
    </source>
</evidence>